<dbReference type="EMBL" id="NOZR01000018">
    <property type="protein sequence ID" value="OYN77082.1"/>
    <property type="molecule type" value="Genomic_DNA"/>
</dbReference>
<dbReference type="Proteomes" id="UP000216063">
    <property type="component" value="Unassembled WGS sequence"/>
</dbReference>
<name>A0A255DJE6_9MYCO</name>
<protein>
    <submittedName>
        <fullName evidence="2">Uncharacterized protein</fullName>
    </submittedName>
</protein>
<sequence length="72" mass="8119">MVIFKIALVAFLVIGVMTIVVAYIRGLRRVKSQRRLPDPNLGPTSVRGVVAPTPLPEWAYWDENEEDPDRKG</sequence>
<dbReference type="AlphaFoldDB" id="A0A255DJE6"/>
<comment type="caution">
    <text evidence="2">The sequence shown here is derived from an EMBL/GenBank/DDBJ whole genome shotgun (WGS) entry which is preliminary data.</text>
</comment>
<gene>
    <name evidence="2" type="ORF">CG716_19740</name>
</gene>
<dbReference type="RefSeq" id="WP_094482707.1">
    <property type="nucleotide sequence ID" value="NZ_NOZR01000018.1"/>
</dbReference>
<proteinExistence type="predicted"/>
<evidence type="ECO:0000313" key="2">
    <source>
        <dbReference type="EMBL" id="OYN77082.1"/>
    </source>
</evidence>
<accession>A0A255DJE6</accession>
<reference evidence="2 3" key="1">
    <citation type="submission" date="2017-07" db="EMBL/GenBank/DDBJ databases">
        <title>The new phylogeny of genus Mycobacterium.</title>
        <authorList>
            <person name="Tortoli E."/>
            <person name="Trovato A."/>
            <person name="Cirillo D.M."/>
        </authorList>
    </citation>
    <scope>NUCLEOTIDE SEQUENCE [LARGE SCALE GENOMIC DNA]</scope>
    <source>
        <strain evidence="2 3">ATCC 33027</strain>
    </source>
</reference>
<keyword evidence="3" id="KW-1185">Reference proteome</keyword>
<dbReference type="OrthoDB" id="4750045at2"/>
<organism evidence="2 3">
    <name type="scientific">Mycolicibacterium sphagni</name>
    <dbReference type="NCBI Taxonomy" id="1786"/>
    <lineage>
        <taxon>Bacteria</taxon>
        <taxon>Bacillati</taxon>
        <taxon>Actinomycetota</taxon>
        <taxon>Actinomycetes</taxon>
        <taxon>Mycobacteriales</taxon>
        <taxon>Mycobacteriaceae</taxon>
        <taxon>Mycolicibacterium</taxon>
    </lineage>
</organism>
<evidence type="ECO:0000256" key="1">
    <source>
        <dbReference type="SAM" id="Phobius"/>
    </source>
</evidence>
<evidence type="ECO:0000313" key="3">
    <source>
        <dbReference type="Proteomes" id="UP000216063"/>
    </source>
</evidence>
<keyword evidence="1" id="KW-0472">Membrane</keyword>
<keyword evidence="1" id="KW-1133">Transmembrane helix</keyword>
<feature type="transmembrane region" description="Helical" evidence="1">
    <location>
        <begin position="6"/>
        <end position="24"/>
    </location>
</feature>
<keyword evidence="1" id="KW-0812">Transmembrane</keyword>